<name>A0A1H2VIE3_9RHOB</name>
<dbReference type="PANTHER" id="PTHR32332:SF20">
    <property type="entry name" value="2-NITROPROPANE DIOXYGENASE-LIKE PROTEIN"/>
    <property type="match status" value="1"/>
</dbReference>
<keyword evidence="2" id="KW-0288">FMN</keyword>
<dbReference type="InterPro" id="IPR004136">
    <property type="entry name" value="NMO"/>
</dbReference>
<keyword evidence="5" id="KW-0503">Monooxygenase</keyword>
<dbReference type="PANTHER" id="PTHR32332">
    <property type="entry name" value="2-NITROPROPANE DIOXYGENASE"/>
    <property type="match status" value="1"/>
</dbReference>
<keyword evidence="3" id="KW-0560">Oxidoreductase</keyword>
<proteinExistence type="predicted"/>
<dbReference type="Proteomes" id="UP000199118">
    <property type="component" value="Unassembled WGS sequence"/>
</dbReference>
<evidence type="ECO:0000256" key="1">
    <source>
        <dbReference type="ARBA" id="ARBA00022630"/>
    </source>
</evidence>
<dbReference type="SUPFAM" id="SSF51412">
    <property type="entry name" value="Inosine monophosphate dehydrogenase (IMPDH)"/>
    <property type="match status" value="1"/>
</dbReference>
<evidence type="ECO:0000313" key="5">
    <source>
        <dbReference type="EMBL" id="SDW67669.1"/>
    </source>
</evidence>
<keyword evidence="4" id="KW-0472">Membrane</keyword>
<dbReference type="GO" id="GO:0018580">
    <property type="term" value="F:nitronate monooxygenase activity"/>
    <property type="evidence" value="ECO:0007669"/>
    <property type="project" value="InterPro"/>
</dbReference>
<keyword evidence="1" id="KW-0285">Flavoprotein</keyword>
<dbReference type="OrthoDB" id="9778912at2"/>
<organism evidence="5 6">
    <name type="scientific">Albimonas donghaensis</name>
    <dbReference type="NCBI Taxonomy" id="356660"/>
    <lineage>
        <taxon>Bacteria</taxon>
        <taxon>Pseudomonadati</taxon>
        <taxon>Pseudomonadota</taxon>
        <taxon>Alphaproteobacteria</taxon>
        <taxon>Rhodobacterales</taxon>
        <taxon>Paracoccaceae</taxon>
        <taxon>Albimonas</taxon>
    </lineage>
</organism>
<evidence type="ECO:0000313" key="6">
    <source>
        <dbReference type="Proteomes" id="UP000199118"/>
    </source>
</evidence>
<evidence type="ECO:0000256" key="2">
    <source>
        <dbReference type="ARBA" id="ARBA00022643"/>
    </source>
</evidence>
<reference evidence="5 6" key="1">
    <citation type="submission" date="2016-10" db="EMBL/GenBank/DDBJ databases">
        <authorList>
            <person name="de Groot N.N."/>
        </authorList>
    </citation>
    <scope>NUCLEOTIDE SEQUENCE [LARGE SCALE GENOMIC DNA]</scope>
    <source>
        <strain evidence="5 6">DSM 17890</strain>
    </source>
</reference>
<dbReference type="EMBL" id="FNMZ01000002">
    <property type="protein sequence ID" value="SDW67669.1"/>
    <property type="molecule type" value="Genomic_DNA"/>
</dbReference>
<dbReference type="CDD" id="cd04730">
    <property type="entry name" value="NPD_like"/>
    <property type="match status" value="1"/>
</dbReference>
<dbReference type="AlphaFoldDB" id="A0A1H2VIE3"/>
<protein>
    <submittedName>
        <fullName evidence="5">Nitronate monooxygenase</fullName>
    </submittedName>
</protein>
<dbReference type="Pfam" id="PF03060">
    <property type="entry name" value="NMO"/>
    <property type="match status" value="1"/>
</dbReference>
<feature type="transmembrane region" description="Helical" evidence="4">
    <location>
        <begin position="20"/>
        <end position="38"/>
    </location>
</feature>
<keyword evidence="4" id="KW-0812">Transmembrane</keyword>
<sequence length="340" mass="35565">MEPQLFSTRLTEMFEVPHPIAAGGMMWLSTAGFIAAVARGGAMGFMTPRSYGEPEAFREGLAECIALAEGNPVGVNLTLPRYHATSAPNREYLAIALDQGVRMFETAGAHPGGLIEAIHAGGGRVMHKATQFRHALAAERDGADAVVIVGMEAGGHPGLNPHPAPVLLAHLRPKLRVPLAIGGGMGTGRQLAGMLAMGAEAVLMGTRFLTAAQIWAHPDYKARLVAATHDDTTTAMESIKATWRVLDNATAREIRRMEAEGDPKFEDFGAVVRGTYGRDNAYVRGDAEKGLLSCSSAVGFAQGVEPAEAIVASIIAEARAALGRLDALRVAPAGAAVSAA</sequence>
<evidence type="ECO:0000256" key="4">
    <source>
        <dbReference type="SAM" id="Phobius"/>
    </source>
</evidence>
<accession>A0A1H2VIE3</accession>
<dbReference type="RefSeq" id="WP_092680354.1">
    <property type="nucleotide sequence ID" value="NZ_FNMZ01000002.1"/>
</dbReference>
<dbReference type="InterPro" id="IPR013785">
    <property type="entry name" value="Aldolase_TIM"/>
</dbReference>
<gene>
    <name evidence="5" type="ORF">SAMN05444336_10268</name>
</gene>
<keyword evidence="6" id="KW-1185">Reference proteome</keyword>
<dbReference type="STRING" id="356660.SAMN05444336_10268"/>
<keyword evidence="4" id="KW-1133">Transmembrane helix</keyword>
<dbReference type="Gene3D" id="3.20.20.70">
    <property type="entry name" value="Aldolase class I"/>
    <property type="match status" value="1"/>
</dbReference>
<evidence type="ECO:0000256" key="3">
    <source>
        <dbReference type="ARBA" id="ARBA00023002"/>
    </source>
</evidence>